<evidence type="ECO:0000313" key="3">
    <source>
        <dbReference type="EMBL" id="GCC42701.1"/>
    </source>
</evidence>
<evidence type="ECO:0000259" key="2">
    <source>
        <dbReference type="Pfam" id="PF03184"/>
    </source>
</evidence>
<reference evidence="3 4" key="1">
    <citation type="journal article" date="2018" name="Nat. Ecol. Evol.">
        <title>Shark genomes provide insights into elasmobranch evolution and the origin of vertebrates.</title>
        <authorList>
            <person name="Hara Y"/>
            <person name="Yamaguchi K"/>
            <person name="Onimaru K"/>
            <person name="Kadota M"/>
            <person name="Koyanagi M"/>
            <person name="Keeley SD"/>
            <person name="Tatsumi K"/>
            <person name="Tanaka K"/>
            <person name="Motone F"/>
            <person name="Kageyama Y"/>
            <person name="Nozu R"/>
            <person name="Adachi N"/>
            <person name="Nishimura O"/>
            <person name="Nakagawa R"/>
            <person name="Tanegashima C"/>
            <person name="Kiyatake I"/>
            <person name="Matsumoto R"/>
            <person name="Murakumo K"/>
            <person name="Nishida K"/>
            <person name="Terakita A"/>
            <person name="Kuratani S"/>
            <person name="Sato K"/>
            <person name="Hyodo S Kuraku.S."/>
        </authorList>
    </citation>
    <scope>NUCLEOTIDE SEQUENCE [LARGE SCALE GENOMIC DNA]</scope>
</reference>
<gene>
    <name evidence="3" type="ORF">chiPu_0026481</name>
</gene>
<dbReference type="AlphaFoldDB" id="A0A401TJ64"/>
<feature type="chain" id="PRO_5019463138" description="DDE-1 domain-containing protein" evidence="1">
    <location>
        <begin position="24"/>
        <end position="138"/>
    </location>
</feature>
<proteinExistence type="predicted"/>
<name>A0A401TJ64_CHIPU</name>
<dbReference type="STRING" id="137246.A0A401TJ64"/>
<organism evidence="3 4">
    <name type="scientific">Chiloscyllium punctatum</name>
    <name type="common">Brownbanded bambooshark</name>
    <name type="synonym">Hemiscyllium punctatum</name>
    <dbReference type="NCBI Taxonomy" id="137246"/>
    <lineage>
        <taxon>Eukaryota</taxon>
        <taxon>Metazoa</taxon>
        <taxon>Chordata</taxon>
        <taxon>Craniata</taxon>
        <taxon>Vertebrata</taxon>
        <taxon>Chondrichthyes</taxon>
        <taxon>Elasmobranchii</taxon>
        <taxon>Galeomorphii</taxon>
        <taxon>Galeoidea</taxon>
        <taxon>Orectolobiformes</taxon>
        <taxon>Hemiscylliidae</taxon>
        <taxon>Chiloscyllium</taxon>
    </lineage>
</organism>
<protein>
    <recommendedName>
        <fullName evidence="2">DDE-1 domain-containing protein</fullName>
    </recommendedName>
</protein>
<dbReference type="OrthoDB" id="125347at2759"/>
<keyword evidence="1" id="KW-0732">Signal</keyword>
<feature type="non-terminal residue" evidence="3">
    <location>
        <position position="1"/>
    </location>
</feature>
<keyword evidence="4" id="KW-1185">Reference proteome</keyword>
<dbReference type="Pfam" id="PF03184">
    <property type="entry name" value="DDE_1"/>
    <property type="match status" value="1"/>
</dbReference>
<feature type="domain" description="DDE-1" evidence="2">
    <location>
        <begin position="7"/>
        <end position="98"/>
    </location>
</feature>
<evidence type="ECO:0000256" key="1">
    <source>
        <dbReference type="SAM" id="SignalP"/>
    </source>
</evidence>
<accession>A0A401TJ64</accession>
<dbReference type="GO" id="GO:0003676">
    <property type="term" value="F:nucleic acid binding"/>
    <property type="evidence" value="ECO:0007669"/>
    <property type="project" value="InterPro"/>
</dbReference>
<sequence>CLAEKTLFKILLVLDNAPWNVLALDPNVKVIVLPPNATPRLQPKDQGIITSFKVDCLRWSSQAYQDDAMSLKERWRSYNIYDGFKNIADAWEEVNKIKVKGVRDKLCPQSAAGFTEFRGEGIAEGRQAVGDIGNKQLQ</sequence>
<dbReference type="EMBL" id="BEZZ01080533">
    <property type="protein sequence ID" value="GCC42701.1"/>
    <property type="molecule type" value="Genomic_DNA"/>
</dbReference>
<evidence type="ECO:0000313" key="4">
    <source>
        <dbReference type="Proteomes" id="UP000287033"/>
    </source>
</evidence>
<feature type="signal peptide" evidence="1">
    <location>
        <begin position="1"/>
        <end position="23"/>
    </location>
</feature>
<comment type="caution">
    <text evidence="3">The sequence shown here is derived from an EMBL/GenBank/DDBJ whole genome shotgun (WGS) entry which is preliminary data.</text>
</comment>
<dbReference type="InterPro" id="IPR004875">
    <property type="entry name" value="DDE_SF_endonuclease_dom"/>
</dbReference>
<dbReference type="Proteomes" id="UP000287033">
    <property type="component" value="Unassembled WGS sequence"/>
</dbReference>